<name>A0ABW1YCN0_9DEIO</name>
<proteinExistence type="predicted"/>
<dbReference type="EMBL" id="JBHSWD010000001">
    <property type="protein sequence ID" value="MFC6592091.1"/>
    <property type="molecule type" value="Genomic_DNA"/>
</dbReference>
<reference evidence="2" key="1">
    <citation type="journal article" date="2019" name="Int. J. Syst. Evol. Microbiol.">
        <title>The Global Catalogue of Microorganisms (GCM) 10K type strain sequencing project: providing services to taxonomists for standard genome sequencing and annotation.</title>
        <authorList>
            <consortium name="The Broad Institute Genomics Platform"/>
            <consortium name="The Broad Institute Genome Sequencing Center for Infectious Disease"/>
            <person name="Wu L."/>
            <person name="Ma J."/>
        </authorList>
    </citation>
    <scope>NUCLEOTIDE SEQUENCE [LARGE SCALE GENOMIC DNA]</scope>
    <source>
        <strain evidence="2">CGMCC 1.15772</strain>
    </source>
</reference>
<dbReference type="Proteomes" id="UP001596297">
    <property type="component" value="Unassembled WGS sequence"/>
</dbReference>
<accession>A0ABW1YCN0</accession>
<gene>
    <name evidence="1" type="ORF">ACFP81_08810</name>
</gene>
<evidence type="ECO:0000313" key="2">
    <source>
        <dbReference type="Proteomes" id="UP001596297"/>
    </source>
</evidence>
<sequence length="90" mass="9820">MTRDGKYFVAMRAFHEVRSLPTAEQIRREDARNGGFVAPFPGTPGGLSQAAFQKATERYLAALTTKLDAEGRVGRLAPLDAVVKSIRVSQ</sequence>
<keyword evidence="2" id="KW-1185">Reference proteome</keyword>
<comment type="caution">
    <text evidence="1">The sequence shown here is derived from an EMBL/GenBank/DDBJ whole genome shotgun (WGS) entry which is preliminary data.</text>
</comment>
<protein>
    <submittedName>
        <fullName evidence="1">Uncharacterized protein</fullName>
    </submittedName>
</protein>
<evidence type="ECO:0000313" key="1">
    <source>
        <dbReference type="EMBL" id="MFC6592091.1"/>
    </source>
</evidence>
<dbReference type="RefSeq" id="WP_380083105.1">
    <property type="nucleotide sequence ID" value="NZ_JBHSWD010000001.1"/>
</dbReference>
<organism evidence="1 2">
    <name type="scientific">Deinococcus lacus</name>
    <dbReference type="NCBI Taxonomy" id="392561"/>
    <lineage>
        <taxon>Bacteria</taxon>
        <taxon>Thermotogati</taxon>
        <taxon>Deinococcota</taxon>
        <taxon>Deinococci</taxon>
        <taxon>Deinococcales</taxon>
        <taxon>Deinococcaceae</taxon>
        <taxon>Deinococcus</taxon>
    </lineage>
</organism>